<dbReference type="AlphaFoldDB" id="A0A9X2QAL9"/>
<accession>A0A9X2QAL9</accession>
<evidence type="ECO:0000313" key="1">
    <source>
        <dbReference type="EMBL" id="MCS3711590.1"/>
    </source>
</evidence>
<organism evidence="1 2">
    <name type="scientific">Salinibacter ruber</name>
    <dbReference type="NCBI Taxonomy" id="146919"/>
    <lineage>
        <taxon>Bacteria</taxon>
        <taxon>Pseudomonadati</taxon>
        <taxon>Rhodothermota</taxon>
        <taxon>Rhodothermia</taxon>
        <taxon>Rhodothermales</taxon>
        <taxon>Salinibacteraceae</taxon>
        <taxon>Salinibacter</taxon>
    </lineage>
</organism>
<protein>
    <submittedName>
        <fullName evidence="1">Uncharacterized protein</fullName>
    </submittedName>
</protein>
<dbReference type="Proteomes" id="UP001155057">
    <property type="component" value="Unassembled WGS sequence"/>
</dbReference>
<comment type="caution">
    <text evidence="1">The sequence shown here is derived from an EMBL/GenBank/DDBJ whole genome shotgun (WGS) entry which is preliminary data.</text>
</comment>
<sequence>MSNSNSNSDNDTTTTPTDYIKSLLYGTGISARSKAAAEDGDVPSGLAVIVEDERSVAVSFKRTNVGRIFRTSSEDTGEQIWQSRDVGTACSKDLHRVVFELASMHPPLG</sequence>
<evidence type="ECO:0000313" key="2">
    <source>
        <dbReference type="Proteomes" id="UP001155057"/>
    </source>
</evidence>
<proteinExistence type="predicted"/>
<dbReference type="EMBL" id="JANUAE010000015">
    <property type="protein sequence ID" value="MCS3711590.1"/>
    <property type="molecule type" value="Genomic_DNA"/>
</dbReference>
<dbReference type="RefSeq" id="WP_259124435.1">
    <property type="nucleotide sequence ID" value="NZ_JANUAE010000015.1"/>
</dbReference>
<reference evidence="1" key="1">
    <citation type="submission" date="2022-08" db="EMBL/GenBank/DDBJ databases">
        <title>Genomic Encyclopedia of Type Strains, Phase V (KMG-V): Genome sequencing to study the core and pangenomes of soil and plant-associated prokaryotes.</title>
        <authorList>
            <person name="Whitman W."/>
        </authorList>
    </citation>
    <scope>NUCLEOTIDE SEQUENCE</scope>
    <source>
        <strain evidence="1">SP3049</strain>
    </source>
</reference>
<name>A0A9X2QAL9_9BACT</name>
<gene>
    <name evidence="1" type="ORF">GGP61_003223</name>
</gene>